<sequence length="141" mass="16556">MKPLNEYLKRLEYLNRFGKEQKIWLSAMVTYMRTHFSDWEETTFSQMPTYFYDGKYIAFLAARDHFTFHTSDDEQIRVLKSKLPNAKYGKRCVRVPISDTSAISIFFEVCIGARGQANLSIIRERTKNILNNDSVAKKLLQ</sequence>
<dbReference type="SUPFAM" id="SSF159888">
    <property type="entry name" value="YdhG-like"/>
    <property type="match status" value="1"/>
</dbReference>
<name>V6IUQ1_9BACL</name>
<reference evidence="1 2" key="1">
    <citation type="journal article" date="2013" name="Genome Announc.">
        <title>Genome Sequence of Sporolactobacillus laevolacticus DSM442, an Efficient Polymer-Grade D-Lactate Producer from Agricultural Waste Cottonseed as a Nitrogen Source.</title>
        <authorList>
            <person name="Wang H."/>
            <person name="Wang L."/>
            <person name="Ju J."/>
            <person name="Yu B."/>
            <person name="Ma Y."/>
        </authorList>
    </citation>
    <scope>NUCLEOTIDE SEQUENCE [LARGE SCALE GENOMIC DNA]</scope>
    <source>
        <strain evidence="1 2">DSM 442</strain>
    </source>
</reference>
<keyword evidence="2" id="KW-1185">Reference proteome</keyword>
<dbReference type="PATRIC" id="fig|1395513.3.peg.3122"/>
<comment type="caution">
    <text evidence="1">The sequence shown here is derived from an EMBL/GenBank/DDBJ whole genome shotgun (WGS) entry which is preliminary data.</text>
</comment>
<accession>V6IUQ1</accession>
<dbReference type="Gene3D" id="3.90.1150.200">
    <property type="match status" value="1"/>
</dbReference>
<evidence type="ECO:0000313" key="1">
    <source>
        <dbReference type="EMBL" id="EST10777.1"/>
    </source>
</evidence>
<dbReference type="STRING" id="1395513.P343_15360"/>
<organism evidence="1 2">
    <name type="scientific">Sporolactobacillus laevolacticus DSM 442</name>
    <dbReference type="NCBI Taxonomy" id="1395513"/>
    <lineage>
        <taxon>Bacteria</taxon>
        <taxon>Bacillati</taxon>
        <taxon>Bacillota</taxon>
        <taxon>Bacilli</taxon>
        <taxon>Bacillales</taxon>
        <taxon>Sporolactobacillaceae</taxon>
        <taxon>Sporolactobacillus</taxon>
    </lineage>
</organism>
<dbReference type="OrthoDB" id="115213at2"/>
<evidence type="ECO:0008006" key="3">
    <source>
        <dbReference type="Google" id="ProtNLM"/>
    </source>
</evidence>
<protein>
    <recommendedName>
        <fullName evidence="3">YdhG-like domain-containing protein</fullName>
    </recommendedName>
</protein>
<dbReference type="eggNOG" id="ENOG50333QV">
    <property type="taxonomic scope" value="Bacteria"/>
</dbReference>
<dbReference type="RefSeq" id="WP_023511293.1">
    <property type="nucleotide sequence ID" value="NZ_AWTC01000018.1"/>
</dbReference>
<dbReference type="Proteomes" id="UP000018296">
    <property type="component" value="Unassembled WGS sequence"/>
</dbReference>
<evidence type="ECO:0000313" key="2">
    <source>
        <dbReference type="Proteomes" id="UP000018296"/>
    </source>
</evidence>
<gene>
    <name evidence="1" type="ORF">P343_15360</name>
</gene>
<dbReference type="EMBL" id="AWTC01000018">
    <property type="protein sequence ID" value="EST10777.1"/>
    <property type="molecule type" value="Genomic_DNA"/>
</dbReference>
<dbReference type="AlphaFoldDB" id="V6IUQ1"/>
<proteinExistence type="predicted"/>